<protein>
    <submittedName>
        <fullName evidence="2">Unnamed protein product</fullName>
    </submittedName>
</protein>
<keyword evidence="1" id="KW-0732">Signal</keyword>
<dbReference type="EMBL" id="BSXW01000551">
    <property type="protein sequence ID" value="GMF25387.1"/>
    <property type="molecule type" value="Genomic_DNA"/>
</dbReference>
<reference evidence="2" key="1">
    <citation type="submission" date="2023-04" db="EMBL/GenBank/DDBJ databases">
        <title>Phytophthora lilii NBRC 32176.</title>
        <authorList>
            <person name="Ichikawa N."/>
            <person name="Sato H."/>
            <person name="Tonouchi N."/>
        </authorList>
    </citation>
    <scope>NUCLEOTIDE SEQUENCE</scope>
    <source>
        <strain evidence="2">NBRC 32176</strain>
    </source>
</reference>
<gene>
    <name evidence="2" type="ORF">Plil01_001047400</name>
</gene>
<accession>A0A9W6WSG6</accession>
<dbReference type="AlphaFoldDB" id="A0A9W6WSG6"/>
<feature type="chain" id="PRO_5040948258" evidence="1">
    <location>
        <begin position="23"/>
        <end position="165"/>
    </location>
</feature>
<feature type="signal peptide" evidence="1">
    <location>
        <begin position="1"/>
        <end position="22"/>
    </location>
</feature>
<sequence>MLVAYFVSAVALLAVLVPSVDAHAYMLIPAVQFNGLASDAWIVQIEPVWKSDKWYGNTAASVDAFKALKTANNFKDLKTLMSASMYGADCGFTNPNGTPQPIPTDGKATLSRILEHGGPCEIWLDNNKMMYRDDCNGMSSFPINYSFVTMVDAKRCDSTGGHFKE</sequence>
<organism evidence="2 3">
    <name type="scientific">Phytophthora lilii</name>
    <dbReference type="NCBI Taxonomy" id="2077276"/>
    <lineage>
        <taxon>Eukaryota</taxon>
        <taxon>Sar</taxon>
        <taxon>Stramenopiles</taxon>
        <taxon>Oomycota</taxon>
        <taxon>Peronosporomycetes</taxon>
        <taxon>Peronosporales</taxon>
        <taxon>Peronosporaceae</taxon>
        <taxon>Phytophthora</taxon>
    </lineage>
</organism>
<evidence type="ECO:0000313" key="3">
    <source>
        <dbReference type="Proteomes" id="UP001165083"/>
    </source>
</evidence>
<comment type="caution">
    <text evidence="2">The sequence shown here is derived from an EMBL/GenBank/DDBJ whole genome shotgun (WGS) entry which is preliminary data.</text>
</comment>
<proteinExistence type="predicted"/>
<evidence type="ECO:0000313" key="2">
    <source>
        <dbReference type="EMBL" id="GMF25387.1"/>
    </source>
</evidence>
<dbReference type="Proteomes" id="UP001165083">
    <property type="component" value="Unassembled WGS sequence"/>
</dbReference>
<evidence type="ECO:0000256" key="1">
    <source>
        <dbReference type="SAM" id="SignalP"/>
    </source>
</evidence>
<keyword evidence="3" id="KW-1185">Reference proteome</keyword>
<name>A0A9W6WSG6_9STRA</name>